<evidence type="ECO:0000256" key="4">
    <source>
        <dbReference type="ARBA" id="ARBA00022917"/>
    </source>
</evidence>
<keyword evidence="1 7" id="KW-0436">Ligase</keyword>
<accession>A0A0D2M0U8</accession>
<dbReference type="GO" id="GO:0005739">
    <property type="term" value="C:mitochondrion"/>
    <property type="evidence" value="ECO:0007669"/>
    <property type="project" value="TreeGrafter"/>
</dbReference>
<dbReference type="EMBL" id="KK102641">
    <property type="protein sequence ID" value="KIY97269.1"/>
    <property type="molecule type" value="Genomic_DNA"/>
</dbReference>
<feature type="domain" description="Aminoacyl-tRNA synthetase class Ia" evidence="6">
    <location>
        <begin position="74"/>
        <end position="192"/>
    </location>
</feature>
<reference evidence="7 8" key="1">
    <citation type="journal article" date="2013" name="BMC Genomics">
        <title>Reconstruction of the lipid metabolism for the microalga Monoraphidium neglectum from its genome sequence reveals characteristics suitable for biofuel production.</title>
        <authorList>
            <person name="Bogen C."/>
            <person name="Al-Dilaimi A."/>
            <person name="Albersmeier A."/>
            <person name="Wichmann J."/>
            <person name="Grundmann M."/>
            <person name="Rupp O."/>
            <person name="Lauersen K.J."/>
            <person name="Blifernez-Klassen O."/>
            <person name="Kalinowski J."/>
            <person name="Goesmann A."/>
            <person name="Mussgnug J.H."/>
            <person name="Kruse O."/>
        </authorList>
    </citation>
    <scope>NUCLEOTIDE SEQUENCE [LARGE SCALE GENOMIC DNA]</scope>
    <source>
        <strain evidence="7 8">SAG 48.87</strain>
    </source>
</reference>
<keyword evidence="4" id="KW-0648">Protein biosynthesis</keyword>
<keyword evidence="3" id="KW-0067">ATP-binding</keyword>
<dbReference type="Proteomes" id="UP000054498">
    <property type="component" value="Unassembled WGS sequence"/>
</dbReference>
<evidence type="ECO:0000313" key="8">
    <source>
        <dbReference type="Proteomes" id="UP000054498"/>
    </source>
</evidence>
<dbReference type="OrthoDB" id="10264412at2759"/>
<evidence type="ECO:0000256" key="3">
    <source>
        <dbReference type="ARBA" id="ARBA00022840"/>
    </source>
</evidence>
<dbReference type="GO" id="GO:0005524">
    <property type="term" value="F:ATP binding"/>
    <property type="evidence" value="ECO:0007669"/>
    <property type="project" value="UniProtKB-KW"/>
</dbReference>
<keyword evidence="8" id="KW-1185">Reference proteome</keyword>
<keyword evidence="2" id="KW-0547">Nucleotide-binding</keyword>
<evidence type="ECO:0000256" key="1">
    <source>
        <dbReference type="ARBA" id="ARBA00022598"/>
    </source>
</evidence>
<dbReference type="GO" id="GO:0006428">
    <property type="term" value="P:isoleucyl-tRNA aminoacylation"/>
    <property type="evidence" value="ECO:0007669"/>
    <property type="project" value="TreeGrafter"/>
</dbReference>
<dbReference type="SUPFAM" id="SSF52374">
    <property type="entry name" value="Nucleotidylyl transferase"/>
    <property type="match status" value="1"/>
</dbReference>
<sequence>MVGTRLLGARAFAPALGRTQRGLAAHVVAKAAGGGKANKSKGKKDEGGPYTATVKVPVTEFSLRANSVVREPEIQSYWAQNRVYESLAETNTGEPYTLHDGPPYANGDLHTGHALNKILKDIINRYQLLRGRRARFVPGWDTHGLPIELKVLQGMKEAERRGLDTLGLRAKAREYALDQVDRQREQFKRWGAGRG</sequence>
<dbReference type="RefSeq" id="XP_013896289.1">
    <property type="nucleotide sequence ID" value="XM_014040835.1"/>
</dbReference>
<gene>
    <name evidence="7" type="ORF">MNEG_10695</name>
</gene>
<protein>
    <submittedName>
        <fullName evidence="7">Isoleucyl-tRNA synthetase</fullName>
        <ecNumber evidence="7">6.1.1.5</ecNumber>
    </submittedName>
</protein>
<dbReference type="InterPro" id="IPR050081">
    <property type="entry name" value="Ile-tRNA_ligase"/>
</dbReference>
<dbReference type="GO" id="GO:0032543">
    <property type="term" value="P:mitochondrial translation"/>
    <property type="evidence" value="ECO:0007669"/>
    <property type="project" value="TreeGrafter"/>
</dbReference>
<dbReference type="AlphaFoldDB" id="A0A0D2M0U8"/>
<dbReference type="InterPro" id="IPR014729">
    <property type="entry name" value="Rossmann-like_a/b/a_fold"/>
</dbReference>
<dbReference type="EC" id="6.1.1.5" evidence="7"/>
<dbReference type="STRING" id="145388.A0A0D2M0U8"/>
<dbReference type="GeneID" id="25727883"/>
<evidence type="ECO:0000256" key="2">
    <source>
        <dbReference type="ARBA" id="ARBA00022741"/>
    </source>
</evidence>
<dbReference type="InterPro" id="IPR002300">
    <property type="entry name" value="aa-tRNA-synth_Ia"/>
</dbReference>
<keyword evidence="5 7" id="KW-0030">Aminoacyl-tRNA synthetase</keyword>
<proteinExistence type="predicted"/>
<evidence type="ECO:0000259" key="6">
    <source>
        <dbReference type="Pfam" id="PF00133"/>
    </source>
</evidence>
<dbReference type="PANTHER" id="PTHR42765:SF1">
    <property type="entry name" value="ISOLEUCINE--TRNA LIGASE, MITOCHONDRIAL"/>
    <property type="match status" value="1"/>
</dbReference>
<evidence type="ECO:0000313" key="7">
    <source>
        <dbReference type="EMBL" id="KIY97269.1"/>
    </source>
</evidence>
<dbReference type="GO" id="GO:0004822">
    <property type="term" value="F:isoleucine-tRNA ligase activity"/>
    <property type="evidence" value="ECO:0007669"/>
    <property type="project" value="UniProtKB-EC"/>
</dbReference>
<dbReference type="Pfam" id="PF00133">
    <property type="entry name" value="tRNA-synt_1"/>
    <property type="match status" value="1"/>
</dbReference>
<dbReference type="PANTHER" id="PTHR42765">
    <property type="entry name" value="SOLEUCYL-TRNA SYNTHETASE"/>
    <property type="match status" value="1"/>
</dbReference>
<evidence type="ECO:0000256" key="5">
    <source>
        <dbReference type="ARBA" id="ARBA00023146"/>
    </source>
</evidence>
<dbReference type="KEGG" id="mng:MNEG_10695"/>
<dbReference type="Gene3D" id="3.40.50.620">
    <property type="entry name" value="HUPs"/>
    <property type="match status" value="1"/>
</dbReference>
<name>A0A0D2M0U8_9CHLO</name>
<organism evidence="7 8">
    <name type="scientific">Monoraphidium neglectum</name>
    <dbReference type="NCBI Taxonomy" id="145388"/>
    <lineage>
        <taxon>Eukaryota</taxon>
        <taxon>Viridiplantae</taxon>
        <taxon>Chlorophyta</taxon>
        <taxon>core chlorophytes</taxon>
        <taxon>Chlorophyceae</taxon>
        <taxon>CS clade</taxon>
        <taxon>Sphaeropleales</taxon>
        <taxon>Selenastraceae</taxon>
        <taxon>Monoraphidium</taxon>
    </lineage>
</organism>